<dbReference type="GeneID" id="5478702"/>
<feature type="compositionally biased region" description="Basic and acidic residues" evidence="1">
    <location>
        <begin position="114"/>
        <end position="126"/>
    </location>
</feature>
<dbReference type="EMBL" id="AB594813">
    <property type="protein sequence ID" value="BAK18909.1"/>
    <property type="molecule type" value="Genomic_DNA"/>
</dbReference>
<reference evidence="8" key="8">
    <citation type="journal article" date="2020" name="Data Brief">
        <title>Transcriptome dataset of Babesia bovis life stages within vertebrate and invertebrate hosts.</title>
        <authorList>
            <person name="Ueti M.W."/>
            <person name="Johnson W.C."/>
            <person name="Kappmeyer L.S."/>
            <person name="Herndon D.R."/>
            <person name="Mousel M.R."/>
            <person name="Reif K.E."/>
            <person name="Taus N.S."/>
            <person name="Ifeonu O.O."/>
            <person name="Silva J.C."/>
            <person name="Suarez C.E."/>
            <person name="Brayton K.A."/>
        </authorList>
    </citation>
    <scope>NUCLEOTIDE SEQUENCE [LARGE SCALE GENOMIC DNA]</scope>
</reference>
<feature type="region of interest" description="Disordered" evidence="1">
    <location>
        <begin position="104"/>
        <end position="136"/>
    </location>
</feature>
<dbReference type="KEGG" id="bbo:BBOV_IV005390"/>
<dbReference type="EMBL" id="AK442277">
    <property type="protein sequence ID" value="BAN66071.1"/>
    <property type="molecule type" value="mRNA"/>
</dbReference>
<dbReference type="VEuPathDB" id="PiroplasmaDB:BBOV_IV005390"/>
<feature type="compositionally biased region" description="Basic and acidic residues" evidence="1">
    <location>
        <begin position="317"/>
        <end position="340"/>
    </location>
</feature>
<reference evidence="3" key="1">
    <citation type="submission" date="2002-02" db="EMBL/GenBank/DDBJ databases">
        <title>Characterization of a novel Babesia bovis glutamic acid-rich spherical body protein.</title>
        <authorList>
            <person name="Nevils M.A."/>
            <person name="Matthews L.J."/>
            <person name="Smith G.P."/>
            <person name="Carson C.A."/>
        </authorList>
    </citation>
    <scope>NUCLEOTIDE SEQUENCE</scope>
    <source>
        <strain evidence="3">MEX</strain>
    </source>
</reference>
<evidence type="ECO:0000313" key="5">
    <source>
        <dbReference type="EMBL" id="BAK18909.1"/>
    </source>
</evidence>
<evidence type="ECO:0000313" key="4">
    <source>
        <dbReference type="EMBL" id="AAL92106.1"/>
    </source>
</evidence>
<proteinExistence type="evidence at transcript level"/>
<reference evidence="5" key="6">
    <citation type="journal article" date="2011" name="Clin. Vaccine Immunol.">
        <title>Spherical Body Protein 4 Is a New Serological Antigen for Global Detection of Babesia bovis Infection in Cattle.</title>
        <authorList>
            <person name="Terkawi M.A."/>
            <person name="Huyen N.X."/>
            <person name="Wibowo P.E."/>
            <person name="Seuseu F.J."/>
            <person name="Aboulaila M."/>
            <person name="Ueno A."/>
            <person name="Goo Y.-K."/>
            <person name="Yokoyama N."/>
            <person name="Xuan X."/>
            <person name="Igarashi I."/>
        </authorList>
    </citation>
    <scope>NUCLEOTIDE SEQUENCE</scope>
    <source>
        <strain evidence="5">Texas</strain>
    </source>
</reference>
<reference evidence="8" key="9">
    <citation type="journal article" date="2021" name="Int. J. Parasitol.">
        <title>Comparative analysis of gene expression between Babesia bovis blood stages and kinetes allowed by improved genome annotation.</title>
        <authorList>
            <person name="Ueti M.W."/>
            <person name="Johnson W.C."/>
            <person name="Kappmeyer L.S."/>
            <person name="Herndon D.R."/>
            <person name="Mousel M.R."/>
            <person name="Reif K.E."/>
            <person name="Taus N.S."/>
            <person name="Ifeonu O.O."/>
            <person name="Silva J.C."/>
            <person name="Suarez C.E."/>
            <person name="Brayton K.A."/>
        </authorList>
    </citation>
    <scope>NUCLEOTIDE SEQUENCE [LARGE SCALE GENOMIC DNA]</scope>
</reference>
<dbReference type="EMBL" id="AF486506">
    <property type="protein sequence ID" value="AAL92105.1"/>
    <property type="molecule type" value="mRNA"/>
</dbReference>
<dbReference type="RefSeq" id="XP_001610468.1">
    <property type="nucleotide sequence ID" value="XM_001610418.1"/>
</dbReference>
<keyword evidence="2" id="KW-0732">Signal</keyword>
<protein>
    <submittedName>
        <fullName evidence="3 5">Spherical body protein 4</fullName>
    </submittedName>
</protein>
<accession>Q8STI8</accession>
<dbReference type="Proteomes" id="UP000002173">
    <property type="component" value="Unassembled WGS sequence"/>
</dbReference>
<evidence type="ECO:0000313" key="3">
    <source>
        <dbReference type="EMBL" id="AAL92105.1"/>
    </source>
</evidence>
<evidence type="ECO:0000256" key="2">
    <source>
        <dbReference type="SAM" id="SignalP"/>
    </source>
</evidence>
<evidence type="ECO:0000313" key="8">
    <source>
        <dbReference type="Proteomes" id="UP000002173"/>
    </source>
</evidence>
<name>Q8STI8_BABBO</name>
<reference evidence="7 8" key="3">
    <citation type="journal article" date="2007" name="PLoS Pathog.">
        <title>Genome sequence of Babesia bovis and comparative analysis of apicomplexan hemoprotozoa.</title>
        <authorList>
            <person name="Brayton K.A."/>
            <person name="Lau A.O.T."/>
            <person name="Herndon D.R."/>
            <person name="Hannick L."/>
            <person name="Kappmeyer L.S."/>
            <person name="Berens S.J."/>
            <person name="Bidwell S.L."/>
            <person name="Brown W.C."/>
            <person name="Crabtree J."/>
            <person name="Fadrosh D."/>
            <person name="Feldblum T."/>
            <person name="Forberger H.A."/>
            <person name="Haas B.J."/>
            <person name="Howell J.M."/>
            <person name="Khouri H."/>
            <person name="Koo H."/>
            <person name="Mann D.J."/>
            <person name="Norimine J."/>
            <person name="Paulsen I.T."/>
            <person name="Radune D."/>
            <person name="Ren Q."/>
            <person name="Smith R.K. Jr."/>
            <person name="Suarez C.E."/>
            <person name="White O."/>
            <person name="Wortman J.R."/>
            <person name="Knowles D.P. Jr."/>
            <person name="McElwain T.F."/>
            <person name="Nene V.M."/>
        </authorList>
    </citation>
    <scope>NUCLEOTIDE SEQUENCE [LARGE SCALE GENOMIC DNA]</scope>
    <source>
        <strain evidence="7">T2Bo</strain>
    </source>
</reference>
<gene>
    <name evidence="3" type="primary">sbp4</name>
    <name evidence="5" type="synonym">BbSBP-4</name>
    <name evidence="6" type="ORF">BBOV_IV005390</name>
</gene>
<evidence type="ECO:0000313" key="6">
    <source>
        <dbReference type="EMBL" id="BAN66071.1"/>
    </source>
</evidence>
<dbReference type="OMA" id="HTHCHET"/>
<feature type="chain" id="PRO_5010146820" evidence="2">
    <location>
        <begin position="23"/>
        <end position="372"/>
    </location>
</feature>
<evidence type="ECO:0000256" key="1">
    <source>
        <dbReference type="SAM" id="MobiDB-lite"/>
    </source>
</evidence>
<reference evidence="6" key="7">
    <citation type="journal article" date="2014" name="BMC Genomics">
        <title>The Babesia bovis gene and promoter model: an update from full-length EST analysis.</title>
        <authorList>
            <person name="Yamagishi J."/>
            <person name="Wakaguri H."/>
            <person name="Yokoyama N."/>
            <person name="Yamashita R."/>
            <person name="Suzuki Y."/>
            <person name="Xuan X."/>
            <person name="Igarashi I."/>
        </authorList>
    </citation>
    <scope>NUCLEOTIDE SEQUENCE</scope>
    <source>
        <strain evidence="6">Texas</strain>
    </source>
</reference>
<keyword evidence="8" id="KW-1185">Reference proteome</keyword>
<dbReference type="AlphaFoldDB" id="Q8STI8"/>
<reference evidence="7" key="4">
    <citation type="submission" date="2007-08" db="EMBL/GenBank/DDBJ databases">
        <authorList>
            <person name="Nene V."/>
        </authorList>
    </citation>
    <scope>NUCLEOTIDE SEQUENCE</scope>
    <source>
        <strain evidence="7">T2Bo</strain>
    </source>
</reference>
<evidence type="ECO:0000313" key="7">
    <source>
        <dbReference type="EMBL" id="EDO06900.1"/>
    </source>
</evidence>
<sequence>MVAISLRHVLLFAAISYAKVFAEEEETDEYPIEVEEPYDELLEEANVQVHGAPNAMSLNLLMPVNTHRILKTSEFDSAHTPVHYKPLFPFKLVSVSWSESPIFEIPVPEEEQGKEEKTEETETKSEEDGEEAEGADEAAPAILHADLQNKFIDEVVVFRNCFDTAVSVNVDGKQIYFTATGNEAEDFEEVEADEYEKFMNKIAKTFTIDISETDLKSECLVAEDDKVYDLSWYSIHAAPCYLADKVLFKGNPLWEATDKKEHFAGCSVINDGDDRLIALSIRNGPENRQIYFYGVDGALREIDNDEMVTHYEAFKEKEQAERERYEAEEKARLEAEKDAEKEEEENKEGAEEDEEEEEEVAEEEEITADIEE</sequence>
<feature type="compositionally biased region" description="Acidic residues" evidence="1">
    <location>
        <begin position="127"/>
        <end position="136"/>
    </location>
</feature>
<dbReference type="EMBL" id="AF486507">
    <property type="protein sequence ID" value="AAL92106.1"/>
    <property type="molecule type" value="Genomic_DNA"/>
</dbReference>
<feature type="compositionally biased region" description="Acidic residues" evidence="1">
    <location>
        <begin position="341"/>
        <end position="372"/>
    </location>
</feature>
<feature type="region of interest" description="Disordered" evidence="1">
    <location>
        <begin position="317"/>
        <end position="372"/>
    </location>
</feature>
<reference evidence="4" key="2">
    <citation type="submission" date="2002-02" db="EMBL/GenBank/DDBJ databases">
        <title>Genomic sequence containing the spherical body protein 4 (sbp4) gene.</title>
        <authorList>
            <person name="Nevils M.A."/>
            <person name="Matthews L.J."/>
            <person name="Smith G.P."/>
            <person name="Carson C.A."/>
        </authorList>
    </citation>
    <scope>NUCLEOTIDE SEQUENCE</scope>
    <source>
        <strain evidence="4">Vera Cruz</strain>
    </source>
</reference>
<dbReference type="EMBL" id="AAXT01000002">
    <property type="protein sequence ID" value="EDO06900.1"/>
    <property type="molecule type" value="Genomic_DNA"/>
</dbReference>
<feature type="signal peptide" evidence="2">
    <location>
        <begin position="1"/>
        <end position="22"/>
    </location>
</feature>
<organism evidence="3">
    <name type="scientific">Babesia bovis</name>
    <dbReference type="NCBI Taxonomy" id="5865"/>
    <lineage>
        <taxon>Eukaryota</taxon>
        <taxon>Sar</taxon>
        <taxon>Alveolata</taxon>
        <taxon>Apicomplexa</taxon>
        <taxon>Aconoidasida</taxon>
        <taxon>Piroplasmida</taxon>
        <taxon>Babesiidae</taxon>
        <taxon>Babesia</taxon>
    </lineage>
</organism>
<reference evidence="5" key="5">
    <citation type="submission" date="2010-10" db="EMBL/GenBank/DDBJ databases">
        <authorList>
            <person name="Terkawi A.M."/>
            <person name="Xuenan X."/>
            <person name="Igarashi I."/>
        </authorList>
    </citation>
    <scope>NUCLEOTIDE SEQUENCE</scope>
    <source>
        <strain evidence="5">Texas</strain>
    </source>
</reference>